<dbReference type="InterPro" id="IPR014756">
    <property type="entry name" value="Ig_E-set"/>
</dbReference>
<dbReference type="SUPFAM" id="SSF81296">
    <property type="entry name" value="E set domains"/>
    <property type="match status" value="1"/>
</dbReference>
<dbReference type="RefSeq" id="WP_157306980.1">
    <property type="nucleotide sequence ID" value="NZ_WRXN01000006.1"/>
</dbReference>
<organism evidence="1 2">
    <name type="scientific">Chitinophaga tropicalis</name>
    <dbReference type="NCBI Taxonomy" id="2683588"/>
    <lineage>
        <taxon>Bacteria</taxon>
        <taxon>Pseudomonadati</taxon>
        <taxon>Bacteroidota</taxon>
        <taxon>Chitinophagia</taxon>
        <taxon>Chitinophagales</taxon>
        <taxon>Chitinophagaceae</taxon>
        <taxon>Chitinophaga</taxon>
    </lineage>
</organism>
<comment type="caution">
    <text evidence="1">The sequence shown here is derived from an EMBL/GenBank/DDBJ whole genome shotgun (WGS) entry which is preliminary data.</text>
</comment>
<proteinExistence type="predicted"/>
<sequence>MKLLIFCLIMPFFFQNSQSGYTITGDEIEFTYAGNATQSVYVSGNFNNWVQKNALWKMRFGARQNRWYLKLPVKEVYVKGKGFYEFAFRVDAN</sequence>
<dbReference type="Proteomes" id="UP000461730">
    <property type="component" value="Unassembled WGS sequence"/>
</dbReference>
<dbReference type="InterPro" id="IPR013783">
    <property type="entry name" value="Ig-like_fold"/>
</dbReference>
<keyword evidence="2" id="KW-1185">Reference proteome</keyword>
<evidence type="ECO:0000313" key="1">
    <source>
        <dbReference type="EMBL" id="MVT09531.1"/>
    </source>
</evidence>
<name>A0A7K1U594_9BACT</name>
<evidence type="ECO:0000313" key="2">
    <source>
        <dbReference type="Proteomes" id="UP000461730"/>
    </source>
</evidence>
<gene>
    <name evidence="1" type="ORF">GO493_14780</name>
</gene>
<dbReference type="AlphaFoldDB" id="A0A7K1U594"/>
<accession>A0A7K1U594</accession>
<protein>
    <recommendedName>
        <fullName evidence="3">AMP-activated protein kinase glycogen-binding domain-containing protein</fullName>
    </recommendedName>
</protein>
<reference evidence="1 2" key="1">
    <citation type="submission" date="2019-12" db="EMBL/GenBank/DDBJ databases">
        <title>Chitinophaga sp. strain ysch24 (GDMCC 1.1355), whole genome shotgun sequence.</title>
        <authorList>
            <person name="Zhang X."/>
        </authorList>
    </citation>
    <scope>NUCLEOTIDE SEQUENCE [LARGE SCALE GENOMIC DNA]</scope>
    <source>
        <strain evidence="2">ysch24</strain>
    </source>
</reference>
<dbReference type="EMBL" id="WRXN01000006">
    <property type="protein sequence ID" value="MVT09531.1"/>
    <property type="molecule type" value="Genomic_DNA"/>
</dbReference>
<dbReference type="Gene3D" id="2.60.40.10">
    <property type="entry name" value="Immunoglobulins"/>
    <property type="match status" value="1"/>
</dbReference>
<evidence type="ECO:0008006" key="3">
    <source>
        <dbReference type="Google" id="ProtNLM"/>
    </source>
</evidence>